<sequence length="409" mass="45706">MKPQLPSGNVRKRTRNSGRSLWWRIHQWAGLQISLFLIFILATGTLATVSPEIDWLIHPAIRVAVEDRPLASWGVLATHAKDEAGDALIESISAPREPWFAAEVIARQPDGSRFRIQLNPWTGEVQGRTPWFNAQRLFREMHRNLMLAPAIGVPIVTSLSIPLLLALISSFWVYKKWWRGFFTFPRLNRARRNDSRRFTGALHRFAGLWSLWFVALIGITGTWYFIEKMGGEAPASNPAAAIASTQLAGPQLDAMIALAHKRFPELQVKGIAFPHGKSGGVLIEGQAHALLVRDRANGVLIDPITRKVAAIVRGENLSVHQRIAEAADPLHFGTWGGFTTRLIWFAFGAILTALSVTGVMIYAMRMRQQEKLPRMRLVQAMWKGMGPARWVALLLIVMTIALIPSKMTA</sequence>
<dbReference type="AlphaFoldDB" id="A0A845ADW5"/>
<feature type="transmembrane region" description="Helical" evidence="1">
    <location>
        <begin position="342"/>
        <end position="363"/>
    </location>
</feature>
<keyword evidence="1" id="KW-1133">Transmembrane helix</keyword>
<dbReference type="OrthoDB" id="6307929at2"/>
<feature type="transmembrane region" description="Helical" evidence="1">
    <location>
        <begin position="146"/>
        <end position="174"/>
    </location>
</feature>
<feature type="transmembrane region" description="Helical" evidence="1">
    <location>
        <begin position="21"/>
        <end position="42"/>
    </location>
</feature>
<evidence type="ECO:0000313" key="3">
    <source>
        <dbReference type="Proteomes" id="UP000460561"/>
    </source>
</evidence>
<protein>
    <submittedName>
        <fullName evidence="2">Peptidase</fullName>
    </submittedName>
</protein>
<dbReference type="InterPro" id="IPR005625">
    <property type="entry name" value="PepSY-ass_TM"/>
</dbReference>
<dbReference type="EMBL" id="WTYQ01000004">
    <property type="protein sequence ID" value="MXP26736.1"/>
    <property type="molecule type" value="Genomic_DNA"/>
</dbReference>
<reference evidence="2 3" key="1">
    <citation type="submission" date="2019-12" db="EMBL/GenBank/DDBJ databases">
        <title>Genomic-based taxomic classification of the family Erythrobacteraceae.</title>
        <authorList>
            <person name="Xu L."/>
        </authorList>
    </citation>
    <scope>NUCLEOTIDE SEQUENCE [LARGE SCALE GENOMIC DNA]</scope>
    <source>
        <strain evidence="2 3">DSM 18604</strain>
    </source>
</reference>
<keyword evidence="3" id="KW-1185">Reference proteome</keyword>
<dbReference type="PANTHER" id="PTHR34219:SF8">
    <property type="entry name" value="PEPSY DOMAIN-CONTAINING PROTEIN"/>
    <property type="match status" value="1"/>
</dbReference>
<feature type="transmembrane region" description="Helical" evidence="1">
    <location>
        <begin position="384"/>
        <end position="403"/>
    </location>
</feature>
<dbReference type="Pfam" id="PF03929">
    <property type="entry name" value="PepSY_TM"/>
    <property type="match status" value="1"/>
</dbReference>
<dbReference type="Proteomes" id="UP000460561">
    <property type="component" value="Unassembled WGS sequence"/>
</dbReference>
<accession>A0A845ADW5</accession>
<keyword evidence="1" id="KW-0812">Transmembrane</keyword>
<comment type="caution">
    <text evidence="2">The sequence shown here is derived from an EMBL/GenBank/DDBJ whole genome shotgun (WGS) entry which is preliminary data.</text>
</comment>
<dbReference type="PANTHER" id="PTHR34219">
    <property type="entry name" value="IRON-REGULATED INNER MEMBRANE PROTEIN-RELATED"/>
    <property type="match status" value="1"/>
</dbReference>
<evidence type="ECO:0000313" key="2">
    <source>
        <dbReference type="EMBL" id="MXP26736.1"/>
    </source>
</evidence>
<gene>
    <name evidence="2" type="ORF">GRI39_11885</name>
</gene>
<name>A0A845ADW5_9SPHN</name>
<feature type="transmembrane region" description="Helical" evidence="1">
    <location>
        <begin position="205"/>
        <end position="226"/>
    </location>
</feature>
<dbReference type="RefSeq" id="WP_160739933.1">
    <property type="nucleotide sequence ID" value="NZ_WTYQ01000004.1"/>
</dbReference>
<evidence type="ECO:0000256" key="1">
    <source>
        <dbReference type="SAM" id="Phobius"/>
    </source>
</evidence>
<organism evidence="2 3">
    <name type="scientific">Altericroceibacterium indicum</name>
    <dbReference type="NCBI Taxonomy" id="374177"/>
    <lineage>
        <taxon>Bacteria</taxon>
        <taxon>Pseudomonadati</taxon>
        <taxon>Pseudomonadota</taxon>
        <taxon>Alphaproteobacteria</taxon>
        <taxon>Sphingomonadales</taxon>
        <taxon>Erythrobacteraceae</taxon>
        <taxon>Altericroceibacterium</taxon>
    </lineage>
</organism>
<keyword evidence="1" id="KW-0472">Membrane</keyword>
<proteinExistence type="predicted"/>